<name>A0A8B3CXG1_9LEPT</name>
<reference evidence="2" key="1">
    <citation type="submission" date="2018-05" db="EMBL/GenBank/DDBJ databases">
        <title>Leptospira yasudae sp. nov. and Leptospira stimsonii sp. nov., two pathogenic species of the genus Leptospira isolated from environmental sources.</title>
        <authorList>
            <person name="Casanovas-Massana A."/>
            <person name="Hamond C."/>
            <person name="Santos L.A."/>
            <person name="Hacker K.P."/>
            <person name="Balassiano I."/>
            <person name="Medeiros M.A."/>
            <person name="Reis M.G."/>
            <person name="Ko A.I."/>
            <person name="Wunder E.A."/>
        </authorList>
    </citation>
    <scope>NUCLEOTIDE SEQUENCE [LARGE SCALE GENOMIC DNA]</scope>
    <source>
        <strain evidence="2">AMB6-RJ</strain>
    </source>
</reference>
<proteinExistence type="predicted"/>
<evidence type="ECO:0000313" key="2">
    <source>
        <dbReference type="Proteomes" id="UP000266669"/>
    </source>
</evidence>
<accession>A0A8B3CXG1</accession>
<dbReference type="Proteomes" id="UP000266669">
    <property type="component" value="Unassembled WGS sequence"/>
</dbReference>
<dbReference type="EMBL" id="QHCS01000001">
    <property type="protein sequence ID" value="RHX88510.1"/>
    <property type="molecule type" value="Genomic_DNA"/>
</dbReference>
<sequence length="59" mass="7068">MESKGIFLFSLGLFRGNFTQLTYNRIVRSEFFPNEFHFQFLFHLPLHSEALTILFSFSF</sequence>
<comment type="caution">
    <text evidence="1">The sequence shown here is derived from an EMBL/GenBank/DDBJ whole genome shotgun (WGS) entry which is preliminary data.</text>
</comment>
<organism evidence="1 2">
    <name type="scientific">Leptospira stimsonii</name>
    <dbReference type="NCBI Taxonomy" id="2202203"/>
    <lineage>
        <taxon>Bacteria</taxon>
        <taxon>Pseudomonadati</taxon>
        <taxon>Spirochaetota</taxon>
        <taxon>Spirochaetia</taxon>
        <taxon>Leptospirales</taxon>
        <taxon>Leptospiraceae</taxon>
        <taxon>Leptospira</taxon>
    </lineage>
</organism>
<protein>
    <submittedName>
        <fullName evidence="1">Uncharacterized protein</fullName>
    </submittedName>
</protein>
<evidence type="ECO:0000313" key="1">
    <source>
        <dbReference type="EMBL" id="RHX88510.1"/>
    </source>
</evidence>
<dbReference type="AlphaFoldDB" id="A0A8B3CXG1"/>
<gene>
    <name evidence="1" type="ORF">DLM78_06110</name>
</gene>